<evidence type="ECO:0000313" key="3">
    <source>
        <dbReference type="Proteomes" id="UP000095594"/>
    </source>
</evidence>
<dbReference type="EMBL" id="CYZX01000006">
    <property type="protein sequence ID" value="CUO16542.1"/>
    <property type="molecule type" value="Genomic_DNA"/>
</dbReference>
<dbReference type="EC" id="2.1.1.163" evidence="2"/>
<dbReference type="GO" id="GO:0008757">
    <property type="term" value="F:S-adenosylmethionine-dependent methyltransferase activity"/>
    <property type="evidence" value="ECO:0007669"/>
    <property type="project" value="InterPro"/>
</dbReference>
<sequence>MSYLEDIKSYWNKRAEGYSISNRESLNSDEKEEYEEVLKKYINKDEKCKAIDMGCGPGFLAILLANLGCESYGFDCTENMLLEAEENSKQVGVKIHTIKGDAQNPHIEDNTFDLLVSRNLIWNLENPEKAYKEWIRILKPGGKIIIFDGNHYCYMFDERYMEERESVTHVNDHKNMMGVSTEAIDKIAYNLPLSREIRPQWDKEVLESLGARIIDIEINEVSYKNKQNEDIKLIKSFKIVCEVQK</sequence>
<dbReference type="SUPFAM" id="SSF53335">
    <property type="entry name" value="S-adenosyl-L-methionine-dependent methyltransferases"/>
    <property type="match status" value="1"/>
</dbReference>
<dbReference type="InterPro" id="IPR013216">
    <property type="entry name" value="Methyltransf_11"/>
</dbReference>
<name>A0A174CT47_9CLOT</name>
<reference evidence="2 3" key="1">
    <citation type="submission" date="2015-09" db="EMBL/GenBank/DDBJ databases">
        <authorList>
            <consortium name="Pathogen Informatics"/>
        </authorList>
    </citation>
    <scope>NUCLEOTIDE SEQUENCE [LARGE SCALE GENOMIC DNA]</scope>
    <source>
        <strain evidence="2 3">2789STDY5834856</strain>
    </source>
</reference>
<dbReference type="RefSeq" id="WP_055264588.1">
    <property type="nucleotide sequence ID" value="NZ_CABIXQ010000006.1"/>
</dbReference>
<evidence type="ECO:0000259" key="1">
    <source>
        <dbReference type="Pfam" id="PF08241"/>
    </source>
</evidence>
<dbReference type="AlphaFoldDB" id="A0A174CT47"/>
<feature type="domain" description="Methyltransferase type 11" evidence="1">
    <location>
        <begin position="52"/>
        <end position="146"/>
    </location>
</feature>
<proteinExistence type="predicted"/>
<dbReference type="GO" id="GO:0043770">
    <property type="term" value="F:demethylmenaquinone methyltransferase activity"/>
    <property type="evidence" value="ECO:0007669"/>
    <property type="project" value="UniProtKB-EC"/>
</dbReference>
<protein>
    <submittedName>
        <fullName evidence="2">Methyltransferase</fullName>
        <ecNumber evidence="2">2.1.1.163</ecNumber>
    </submittedName>
</protein>
<dbReference type="PANTHER" id="PTHR43591:SF24">
    <property type="entry name" value="2-METHOXY-6-POLYPRENYL-1,4-BENZOQUINOL METHYLASE, MITOCHONDRIAL"/>
    <property type="match status" value="1"/>
</dbReference>
<dbReference type="Pfam" id="PF08241">
    <property type="entry name" value="Methyltransf_11"/>
    <property type="match status" value="1"/>
</dbReference>
<evidence type="ECO:0000313" key="2">
    <source>
        <dbReference type="EMBL" id="CUO16542.1"/>
    </source>
</evidence>
<dbReference type="OrthoDB" id="5522265at2"/>
<dbReference type="Gene3D" id="3.40.50.150">
    <property type="entry name" value="Vaccinia Virus protein VP39"/>
    <property type="match status" value="1"/>
</dbReference>
<accession>A0A174CT47</accession>
<keyword evidence="2" id="KW-0808">Transferase</keyword>
<dbReference type="Proteomes" id="UP000095594">
    <property type="component" value="Unassembled WGS sequence"/>
</dbReference>
<dbReference type="PANTHER" id="PTHR43591">
    <property type="entry name" value="METHYLTRANSFERASE"/>
    <property type="match status" value="1"/>
</dbReference>
<keyword evidence="2" id="KW-0489">Methyltransferase</keyword>
<dbReference type="GO" id="GO:0032259">
    <property type="term" value="P:methylation"/>
    <property type="evidence" value="ECO:0007669"/>
    <property type="project" value="UniProtKB-KW"/>
</dbReference>
<dbReference type="CDD" id="cd02440">
    <property type="entry name" value="AdoMet_MTases"/>
    <property type="match status" value="1"/>
</dbReference>
<dbReference type="InterPro" id="IPR029063">
    <property type="entry name" value="SAM-dependent_MTases_sf"/>
</dbReference>
<organism evidence="2 3">
    <name type="scientific">Clostridium disporicum</name>
    <dbReference type="NCBI Taxonomy" id="84024"/>
    <lineage>
        <taxon>Bacteria</taxon>
        <taxon>Bacillati</taxon>
        <taxon>Bacillota</taxon>
        <taxon>Clostridia</taxon>
        <taxon>Eubacteriales</taxon>
        <taxon>Clostridiaceae</taxon>
        <taxon>Clostridium</taxon>
    </lineage>
</organism>
<gene>
    <name evidence="2" type="primary">ubiE_1</name>
    <name evidence="2" type="ORF">ERS852471_01054</name>
</gene>